<evidence type="ECO:0000256" key="1">
    <source>
        <dbReference type="SAM" id="MobiDB-lite"/>
    </source>
</evidence>
<keyword evidence="4" id="KW-1185">Reference proteome</keyword>
<dbReference type="Proteomes" id="UP000007882">
    <property type="component" value="Chromosome"/>
</dbReference>
<keyword evidence="2" id="KW-0812">Transmembrane</keyword>
<gene>
    <name evidence="3" type="ordered locus">AMIS_64680</name>
</gene>
<keyword evidence="2" id="KW-1133">Transmembrane helix</keyword>
<dbReference type="RefSeq" id="WP_014446573.1">
    <property type="nucleotide sequence ID" value="NC_017093.1"/>
</dbReference>
<dbReference type="AlphaFoldDB" id="I0HFA1"/>
<organism evidence="3 4">
    <name type="scientific">Actinoplanes missouriensis (strain ATCC 14538 / DSM 43046 / CBS 188.64 / JCM 3121 / NBRC 102363 / NCIMB 12654 / NRRL B-3342 / UNCC 431)</name>
    <dbReference type="NCBI Taxonomy" id="512565"/>
    <lineage>
        <taxon>Bacteria</taxon>
        <taxon>Bacillati</taxon>
        <taxon>Actinomycetota</taxon>
        <taxon>Actinomycetes</taxon>
        <taxon>Micromonosporales</taxon>
        <taxon>Micromonosporaceae</taxon>
        <taxon>Actinoplanes</taxon>
    </lineage>
</organism>
<reference evidence="3 4" key="1">
    <citation type="submission" date="2012-02" db="EMBL/GenBank/DDBJ databases">
        <title>Complete genome sequence of Actinoplanes missouriensis 431 (= NBRC 102363).</title>
        <authorList>
            <person name="Ohnishi Y."/>
            <person name="Ishikawa J."/>
            <person name="Sekine M."/>
            <person name="Hosoyama A."/>
            <person name="Harada T."/>
            <person name="Narita H."/>
            <person name="Hata T."/>
            <person name="Konno Y."/>
            <person name="Tutikane K."/>
            <person name="Fujita N."/>
            <person name="Horinouchi S."/>
            <person name="Hayakawa M."/>
        </authorList>
    </citation>
    <scope>NUCLEOTIDE SEQUENCE [LARGE SCALE GENOMIC DNA]</scope>
    <source>
        <strain evidence="4">ATCC 14538 / DSM 43046 / CBS 188.64 / JCM 3121 / NBRC 102363 / NCIMB 12654 / NRRL B-3342 / UNCC 431</strain>
    </source>
</reference>
<dbReference type="OrthoDB" id="3298397at2"/>
<protein>
    <submittedName>
        <fullName evidence="3">Uncharacterized protein</fullName>
    </submittedName>
</protein>
<evidence type="ECO:0000256" key="2">
    <source>
        <dbReference type="SAM" id="Phobius"/>
    </source>
</evidence>
<feature type="transmembrane region" description="Helical" evidence="2">
    <location>
        <begin position="26"/>
        <end position="44"/>
    </location>
</feature>
<keyword evidence="2" id="KW-0472">Membrane</keyword>
<evidence type="ECO:0000313" key="3">
    <source>
        <dbReference type="EMBL" id="BAL91688.1"/>
    </source>
</evidence>
<dbReference type="EMBL" id="AP012319">
    <property type="protein sequence ID" value="BAL91688.1"/>
    <property type="molecule type" value="Genomic_DNA"/>
</dbReference>
<feature type="compositionally biased region" description="Polar residues" evidence="1">
    <location>
        <begin position="85"/>
        <end position="95"/>
    </location>
</feature>
<feature type="region of interest" description="Disordered" evidence="1">
    <location>
        <begin position="1"/>
        <end position="21"/>
    </location>
</feature>
<dbReference type="KEGG" id="ams:AMIS_64680"/>
<dbReference type="PATRIC" id="fig|512565.3.peg.6471"/>
<feature type="region of interest" description="Disordered" evidence="1">
    <location>
        <begin position="60"/>
        <end position="99"/>
    </location>
</feature>
<accession>I0HFA1</accession>
<dbReference type="HOGENOM" id="CLU_1163918_0_0_11"/>
<proteinExistence type="predicted"/>
<name>I0HFA1_ACTM4</name>
<evidence type="ECO:0000313" key="4">
    <source>
        <dbReference type="Proteomes" id="UP000007882"/>
    </source>
</evidence>
<sequence length="238" mass="25405">MSTDHDRQPDGPPTTLARSRWSRHRLAVGTAGVAAILGAGAYLVTDRIVNDADRTAAREVPVTVLPGGPAETPGTPSADPATASPEPTVSATETSAAPIPSAVAEEIKEARRKMAEDGVAVQRPIVPKVVKPAEDVKVTEKGSLKKGGILRVVTARGDLTDQRELRYVAGGVTEHRDIPCSQTFRFSTNPTPKKRDNLLMCWRTTAEKSVLAIVVDPGGHPSPDKAVDALQKAWRQMR</sequence>